<keyword evidence="6" id="KW-1185">Reference proteome</keyword>
<evidence type="ECO:0000313" key="5">
    <source>
        <dbReference type="EMBL" id="APR04935.1"/>
    </source>
</evidence>
<keyword evidence="2" id="KW-0805">Transcription regulation</keyword>
<dbReference type="Gene3D" id="1.10.10.10">
    <property type="entry name" value="Winged helix-like DNA-binding domain superfamily/Winged helix DNA-binding domain"/>
    <property type="match status" value="1"/>
</dbReference>
<dbReference type="PANTHER" id="PTHR30118:SF15">
    <property type="entry name" value="TRANSCRIPTIONAL REGULATORY PROTEIN"/>
    <property type="match status" value="1"/>
</dbReference>
<dbReference type="Gene3D" id="3.40.190.10">
    <property type="entry name" value="Periplasmic binding protein-like II"/>
    <property type="match status" value="2"/>
</dbReference>
<dbReference type="SUPFAM" id="SSF53850">
    <property type="entry name" value="Periplasmic binding protein-like II"/>
    <property type="match status" value="1"/>
</dbReference>
<dbReference type="KEGG" id="tcl:Tchl_2092"/>
<sequence length="299" mass="33196">MNAFDLNLVRSFVAIYETQSVTAAAQRLSLSQPTVSYALGRMREALADPLFVREQRVLRPTPRAHGLYPRFVDALASVDAALEEPHRFDPATTTRSFSLAMSDIGSMSFLPPLEIHLRPLAPGLRLEIQQVPVDEIINGLAAGKIDAALGHLPTLRGRGRSSLLFRERYVCLVGRRHAQRIGAMSVEHFLASRHVAVSSTFSGHRLAEDVLAELGVVRQIAIDLPYFTALPQLIAQGELVVMLPSRVAATFCAQSEVVMLEAPFKLPEFEVRLYWHPRHEANPALQWLLAQIQVALTRL</sequence>
<protein>
    <submittedName>
        <fullName evidence="5">LysR-type transcriptional regulator NahR</fullName>
    </submittedName>
</protein>
<accession>A0A1H5S9L2</accession>
<dbReference type="InterPro" id="IPR050389">
    <property type="entry name" value="LysR-type_TF"/>
</dbReference>
<dbReference type="RefSeq" id="WP_075148357.1">
    <property type="nucleotide sequence ID" value="NZ_CP018839.1"/>
</dbReference>
<dbReference type="GO" id="GO:0003700">
    <property type="term" value="F:DNA-binding transcription factor activity"/>
    <property type="evidence" value="ECO:0007669"/>
    <property type="project" value="InterPro"/>
</dbReference>
<dbReference type="PANTHER" id="PTHR30118">
    <property type="entry name" value="HTH-TYPE TRANSCRIPTIONAL REGULATOR LEUO-RELATED"/>
    <property type="match status" value="1"/>
</dbReference>
<comment type="similarity">
    <text evidence="1">Belongs to the LysR transcriptional regulatory family.</text>
</comment>
<dbReference type="InterPro" id="IPR005119">
    <property type="entry name" value="LysR_subst-bd"/>
</dbReference>
<dbReference type="InterPro" id="IPR036390">
    <property type="entry name" value="WH_DNA-bd_sf"/>
</dbReference>
<dbReference type="EMBL" id="CP018839">
    <property type="protein sequence ID" value="APR04935.1"/>
    <property type="molecule type" value="Genomic_DNA"/>
</dbReference>
<dbReference type="Proteomes" id="UP000185739">
    <property type="component" value="Chromosome"/>
</dbReference>
<dbReference type="Pfam" id="PF00126">
    <property type="entry name" value="HTH_1"/>
    <property type="match status" value="1"/>
</dbReference>
<keyword evidence="4" id="KW-0804">Transcription</keyword>
<dbReference type="InterPro" id="IPR036388">
    <property type="entry name" value="WH-like_DNA-bd_sf"/>
</dbReference>
<evidence type="ECO:0000256" key="2">
    <source>
        <dbReference type="ARBA" id="ARBA00023015"/>
    </source>
</evidence>
<reference evidence="5 6" key="1">
    <citation type="submission" date="2016-12" db="EMBL/GenBank/DDBJ databases">
        <title>Complete genome sequence of Thauera chlorobenzoica, a Betaproteobacterium degrading haloaromatics anaerobically to CO2 and halides.</title>
        <authorList>
            <person name="Goris T."/>
            <person name="Mergelsberg M."/>
            <person name="Boll M."/>
        </authorList>
    </citation>
    <scope>NUCLEOTIDE SEQUENCE [LARGE SCALE GENOMIC DNA]</scope>
    <source>
        <strain evidence="5 6">3CB1</strain>
    </source>
</reference>
<gene>
    <name evidence="5" type="ORF">Tchl_2092</name>
</gene>
<dbReference type="InterPro" id="IPR000847">
    <property type="entry name" value="LysR_HTH_N"/>
</dbReference>
<dbReference type="SUPFAM" id="SSF46785">
    <property type="entry name" value="Winged helix' DNA-binding domain"/>
    <property type="match status" value="1"/>
</dbReference>
<proteinExistence type="inferred from homology"/>
<dbReference type="GO" id="GO:0003677">
    <property type="term" value="F:DNA binding"/>
    <property type="evidence" value="ECO:0007669"/>
    <property type="project" value="UniProtKB-KW"/>
</dbReference>
<dbReference type="PRINTS" id="PR00039">
    <property type="entry name" value="HTHLYSR"/>
</dbReference>
<dbReference type="STRING" id="96773.Tchl_2092"/>
<dbReference type="PROSITE" id="PS50931">
    <property type="entry name" value="HTH_LYSR"/>
    <property type="match status" value="1"/>
</dbReference>
<dbReference type="OrthoDB" id="8583877at2"/>
<dbReference type="Pfam" id="PF03466">
    <property type="entry name" value="LysR_substrate"/>
    <property type="match status" value="1"/>
</dbReference>
<organism evidence="5 6">
    <name type="scientific">Thauera chlorobenzoica</name>
    <dbReference type="NCBI Taxonomy" id="96773"/>
    <lineage>
        <taxon>Bacteria</taxon>
        <taxon>Pseudomonadati</taxon>
        <taxon>Pseudomonadota</taxon>
        <taxon>Betaproteobacteria</taxon>
        <taxon>Rhodocyclales</taxon>
        <taxon>Zoogloeaceae</taxon>
        <taxon>Thauera</taxon>
    </lineage>
</organism>
<evidence type="ECO:0000256" key="1">
    <source>
        <dbReference type="ARBA" id="ARBA00009437"/>
    </source>
</evidence>
<dbReference type="CDD" id="cd08459">
    <property type="entry name" value="PBP2_DntR_NahR_LinR_like"/>
    <property type="match status" value="1"/>
</dbReference>
<evidence type="ECO:0000256" key="4">
    <source>
        <dbReference type="ARBA" id="ARBA00023163"/>
    </source>
</evidence>
<name>A0A1H5S9L2_9RHOO</name>
<evidence type="ECO:0000256" key="3">
    <source>
        <dbReference type="ARBA" id="ARBA00023125"/>
    </source>
</evidence>
<keyword evidence="3" id="KW-0238">DNA-binding</keyword>
<evidence type="ECO:0000313" key="6">
    <source>
        <dbReference type="Proteomes" id="UP000185739"/>
    </source>
</evidence>
<dbReference type="AlphaFoldDB" id="A0A1H5S9L2"/>